<comment type="caution">
    <text evidence="1">The sequence shown here is derived from an EMBL/GenBank/DDBJ whole genome shotgun (WGS) entry which is preliminary data.</text>
</comment>
<gene>
    <name evidence="1" type="ORF">CPB84DRAFT_1029131</name>
</gene>
<name>A0A9P5NQE0_GYMJU</name>
<evidence type="ECO:0000313" key="2">
    <source>
        <dbReference type="Proteomes" id="UP000724874"/>
    </source>
</evidence>
<dbReference type="AlphaFoldDB" id="A0A9P5NQE0"/>
<evidence type="ECO:0000313" key="1">
    <source>
        <dbReference type="EMBL" id="KAF8900435.1"/>
    </source>
</evidence>
<keyword evidence="2" id="KW-1185">Reference proteome</keyword>
<dbReference type="EMBL" id="JADNYJ010000047">
    <property type="protein sequence ID" value="KAF8900435.1"/>
    <property type="molecule type" value="Genomic_DNA"/>
</dbReference>
<sequence length="408" mass="46834">MAKVDLDEDILWRIFVMNADIYAPLEGGQDPVSSSPLTIARRSSQVCQSWRRLLLGSPSIWGRLIHLDHLGQSSNLWKHEVLRRTGNAPLYIRGVSIRRNAELFFFHIIDVEWTRIRRIDVKIKNEWHAEAWRPLLRPNPMLETFYLRYFDSSVSLGPEGNLFSDSAPFLREFSSPSIRFSLDAPWLSQIQHITISHKYPLSELLLAMKSMECLVHISIQDGFNVNSSQTTEPLSLSLPRLLYINLRGHPSACCRFLECITPAPGCGLRLALWELIISTDELRKFHKIFDRFLLNYIALYTPKCYQLGIQSNFFTLNNLVEASPLSIFDIGFCYNPDLSNLVENLFLSSLRESPITHSLKTLKLSEAYFKESYSDDFVELSQSLSSVDTLQVSTMRTLDLLRQIPSGK</sequence>
<organism evidence="1 2">
    <name type="scientific">Gymnopilus junonius</name>
    <name type="common">Spectacular rustgill mushroom</name>
    <name type="synonym">Gymnopilus spectabilis subsp. junonius</name>
    <dbReference type="NCBI Taxonomy" id="109634"/>
    <lineage>
        <taxon>Eukaryota</taxon>
        <taxon>Fungi</taxon>
        <taxon>Dikarya</taxon>
        <taxon>Basidiomycota</taxon>
        <taxon>Agaricomycotina</taxon>
        <taxon>Agaricomycetes</taxon>
        <taxon>Agaricomycetidae</taxon>
        <taxon>Agaricales</taxon>
        <taxon>Agaricineae</taxon>
        <taxon>Hymenogastraceae</taxon>
        <taxon>Gymnopilus</taxon>
    </lineage>
</organism>
<proteinExistence type="predicted"/>
<dbReference type="Proteomes" id="UP000724874">
    <property type="component" value="Unassembled WGS sequence"/>
</dbReference>
<accession>A0A9P5NQE0</accession>
<dbReference type="OrthoDB" id="2979028at2759"/>
<protein>
    <recommendedName>
        <fullName evidence="3">F-box domain-containing protein</fullName>
    </recommendedName>
</protein>
<reference evidence="1" key="1">
    <citation type="submission" date="2020-11" db="EMBL/GenBank/DDBJ databases">
        <authorList>
            <consortium name="DOE Joint Genome Institute"/>
            <person name="Ahrendt S."/>
            <person name="Riley R."/>
            <person name="Andreopoulos W."/>
            <person name="LaButti K."/>
            <person name="Pangilinan J."/>
            <person name="Ruiz-duenas F.J."/>
            <person name="Barrasa J.M."/>
            <person name="Sanchez-Garcia M."/>
            <person name="Camarero S."/>
            <person name="Miyauchi S."/>
            <person name="Serrano A."/>
            <person name="Linde D."/>
            <person name="Babiker R."/>
            <person name="Drula E."/>
            <person name="Ayuso-Fernandez I."/>
            <person name="Pacheco R."/>
            <person name="Padilla G."/>
            <person name="Ferreira P."/>
            <person name="Barriuso J."/>
            <person name="Kellner H."/>
            <person name="Castanera R."/>
            <person name="Alfaro M."/>
            <person name="Ramirez L."/>
            <person name="Pisabarro A.G."/>
            <person name="Kuo A."/>
            <person name="Tritt A."/>
            <person name="Lipzen A."/>
            <person name="He G."/>
            <person name="Yan M."/>
            <person name="Ng V."/>
            <person name="Cullen D."/>
            <person name="Martin F."/>
            <person name="Rosso M.-N."/>
            <person name="Henrissat B."/>
            <person name="Hibbett D."/>
            <person name="Martinez A.T."/>
            <person name="Grigoriev I.V."/>
        </authorList>
    </citation>
    <scope>NUCLEOTIDE SEQUENCE</scope>
    <source>
        <strain evidence="1">AH 44721</strain>
    </source>
</reference>
<evidence type="ECO:0008006" key="3">
    <source>
        <dbReference type="Google" id="ProtNLM"/>
    </source>
</evidence>